<sequence length="78" mass="9150">MQKIVMGKSAETEKIVNTDLLIEFKNEEIYQKLLKETSQCVICYDFYFKGELKKSGQKGYFFVADSVKYELRNNTCCQ</sequence>
<keyword evidence="2" id="KW-1185">Reference proteome</keyword>
<proteinExistence type="predicted"/>
<name>A0ABV6BLP1_9FLAO</name>
<accession>A0ABV6BLP1</accession>
<protein>
    <submittedName>
        <fullName evidence="1">Uncharacterized protein</fullName>
    </submittedName>
</protein>
<evidence type="ECO:0000313" key="1">
    <source>
        <dbReference type="EMBL" id="MFC0075566.1"/>
    </source>
</evidence>
<organism evidence="1 2">
    <name type="scientific">Flavobacterium procerum</name>
    <dbReference type="NCBI Taxonomy" id="1455569"/>
    <lineage>
        <taxon>Bacteria</taxon>
        <taxon>Pseudomonadati</taxon>
        <taxon>Bacteroidota</taxon>
        <taxon>Flavobacteriia</taxon>
        <taxon>Flavobacteriales</taxon>
        <taxon>Flavobacteriaceae</taxon>
        <taxon>Flavobacterium</taxon>
    </lineage>
</organism>
<evidence type="ECO:0000313" key="2">
    <source>
        <dbReference type="Proteomes" id="UP001589734"/>
    </source>
</evidence>
<reference evidence="1 2" key="1">
    <citation type="submission" date="2024-09" db="EMBL/GenBank/DDBJ databases">
        <authorList>
            <person name="Sun Q."/>
            <person name="Mori K."/>
        </authorList>
    </citation>
    <scope>NUCLEOTIDE SEQUENCE [LARGE SCALE GENOMIC DNA]</scope>
    <source>
        <strain evidence="1 2">CGMCC 1.12926</strain>
    </source>
</reference>
<comment type="caution">
    <text evidence="1">The sequence shown here is derived from an EMBL/GenBank/DDBJ whole genome shotgun (WGS) entry which is preliminary data.</text>
</comment>
<dbReference type="Proteomes" id="UP001589734">
    <property type="component" value="Unassembled WGS sequence"/>
</dbReference>
<gene>
    <name evidence="1" type="ORF">ACFFLS_00820</name>
</gene>
<dbReference type="EMBL" id="JBHLYW010000001">
    <property type="protein sequence ID" value="MFC0075566.1"/>
    <property type="molecule type" value="Genomic_DNA"/>
</dbReference>